<feature type="chain" id="PRO_5034099737" evidence="1">
    <location>
        <begin position="21"/>
        <end position="93"/>
    </location>
</feature>
<dbReference type="Proteomes" id="UP000694415">
    <property type="component" value="Unplaced"/>
</dbReference>
<name>A0A8C6HKJ7_MUSSI</name>
<organism evidence="2 3">
    <name type="scientific">Mus spicilegus</name>
    <name type="common">Mound-building mouse</name>
    <dbReference type="NCBI Taxonomy" id="10103"/>
    <lineage>
        <taxon>Eukaryota</taxon>
        <taxon>Metazoa</taxon>
        <taxon>Chordata</taxon>
        <taxon>Craniata</taxon>
        <taxon>Vertebrata</taxon>
        <taxon>Euteleostomi</taxon>
        <taxon>Mammalia</taxon>
        <taxon>Eutheria</taxon>
        <taxon>Euarchontoglires</taxon>
        <taxon>Glires</taxon>
        <taxon>Rodentia</taxon>
        <taxon>Myomorpha</taxon>
        <taxon>Muroidea</taxon>
        <taxon>Muridae</taxon>
        <taxon>Murinae</taxon>
        <taxon>Mus</taxon>
        <taxon>Mus</taxon>
    </lineage>
</organism>
<sequence>MTLCWAMWLLLLAAWSMGYGRKIRMQDVVLSLVLDIWVSEESQEVRPSDAIPVSSLRPLTHARILLSARWKTQPVRLCWRQWKQSSPSTTVPW</sequence>
<reference evidence="2" key="2">
    <citation type="submission" date="2025-09" db="UniProtKB">
        <authorList>
            <consortium name="Ensembl"/>
        </authorList>
    </citation>
    <scope>IDENTIFICATION</scope>
</reference>
<evidence type="ECO:0000313" key="2">
    <source>
        <dbReference type="Ensembl" id="ENSMSIP00000022450.1"/>
    </source>
</evidence>
<dbReference type="Ensembl" id="ENSMSIT00000028308.1">
    <property type="protein sequence ID" value="ENSMSIP00000022450.1"/>
    <property type="gene ID" value="ENSMSIG00000019029.1"/>
</dbReference>
<protein>
    <submittedName>
        <fullName evidence="2">Secreted Ly6/Plaur domain containing 1</fullName>
    </submittedName>
</protein>
<feature type="signal peptide" evidence="1">
    <location>
        <begin position="1"/>
        <end position="20"/>
    </location>
</feature>
<accession>A0A8C6HKJ7</accession>
<keyword evidence="1" id="KW-0732">Signal</keyword>
<evidence type="ECO:0000256" key="1">
    <source>
        <dbReference type="SAM" id="SignalP"/>
    </source>
</evidence>
<evidence type="ECO:0000313" key="3">
    <source>
        <dbReference type="Proteomes" id="UP000694415"/>
    </source>
</evidence>
<dbReference type="GeneTree" id="ENSGT00940000162933"/>
<keyword evidence="3" id="KW-1185">Reference proteome</keyword>
<proteinExistence type="predicted"/>
<dbReference type="AlphaFoldDB" id="A0A8C6HKJ7"/>
<reference evidence="2" key="1">
    <citation type="submission" date="2025-08" db="UniProtKB">
        <authorList>
            <consortium name="Ensembl"/>
        </authorList>
    </citation>
    <scope>IDENTIFICATION</scope>
</reference>